<dbReference type="AlphaFoldDB" id="A0A2A7SH33"/>
<evidence type="ECO:0000256" key="2">
    <source>
        <dbReference type="ARBA" id="ARBA00022676"/>
    </source>
</evidence>
<dbReference type="CDD" id="cd00761">
    <property type="entry name" value="Glyco_tranf_GTA_type"/>
    <property type="match status" value="1"/>
</dbReference>
<evidence type="ECO:0000313" key="7">
    <source>
        <dbReference type="Proteomes" id="UP000220629"/>
    </source>
</evidence>
<reference evidence="7" key="1">
    <citation type="submission" date="2017-09" db="EMBL/GenBank/DDBJ databases">
        <title>FDA dAtabase for Regulatory Grade micrObial Sequences (FDA-ARGOS): Supporting development and validation of Infectious Disease Dx tests.</title>
        <authorList>
            <person name="Minogue T."/>
            <person name="Wolcott M."/>
            <person name="Wasieloski L."/>
            <person name="Aguilar W."/>
            <person name="Moore D."/>
            <person name="Tallon L."/>
            <person name="Sadzewicz L."/>
            <person name="Ott S."/>
            <person name="Zhao X."/>
            <person name="Nagaraj S."/>
            <person name="Vavikolanu K."/>
            <person name="Aluvathingal J."/>
            <person name="Nadendla S."/>
            <person name="Sichtig H."/>
        </authorList>
    </citation>
    <scope>NUCLEOTIDE SEQUENCE [LARGE SCALE GENOMIC DNA]</scope>
    <source>
        <strain evidence="7">FDAARGOS_390</strain>
    </source>
</reference>
<evidence type="ECO:0000313" key="6">
    <source>
        <dbReference type="EMBL" id="PEH42977.1"/>
    </source>
</evidence>
<protein>
    <submittedName>
        <fullName evidence="6">Glycosyltransferase family 2 protein</fullName>
    </submittedName>
</protein>
<dbReference type="Pfam" id="PF00535">
    <property type="entry name" value="Glycos_transf_2"/>
    <property type="match status" value="1"/>
</dbReference>
<dbReference type="InterPro" id="IPR029044">
    <property type="entry name" value="Nucleotide-diphossugar_trans"/>
</dbReference>
<dbReference type="Proteomes" id="UP000220629">
    <property type="component" value="Unassembled WGS sequence"/>
</dbReference>
<evidence type="ECO:0000256" key="1">
    <source>
        <dbReference type="ARBA" id="ARBA00006739"/>
    </source>
</evidence>
<evidence type="ECO:0000256" key="3">
    <source>
        <dbReference type="ARBA" id="ARBA00022679"/>
    </source>
</evidence>
<dbReference type="SUPFAM" id="SSF53448">
    <property type="entry name" value="Nucleotide-diphospho-sugar transferases"/>
    <property type="match status" value="1"/>
</dbReference>
<comment type="caution">
    <text evidence="6">The sequence shown here is derived from an EMBL/GenBank/DDBJ whole genome shotgun (WGS) entry which is preliminary data.</text>
</comment>
<keyword evidence="4" id="KW-1133">Transmembrane helix</keyword>
<feature type="transmembrane region" description="Helical" evidence="4">
    <location>
        <begin position="252"/>
        <end position="284"/>
    </location>
</feature>
<keyword evidence="3 6" id="KW-0808">Transferase</keyword>
<keyword evidence="4" id="KW-0812">Transmembrane</keyword>
<gene>
    <name evidence="6" type="ORF">CRM94_12900</name>
</gene>
<dbReference type="InterPro" id="IPR001173">
    <property type="entry name" value="Glyco_trans_2-like"/>
</dbReference>
<keyword evidence="4" id="KW-0472">Membrane</keyword>
<keyword evidence="2" id="KW-0328">Glycosyltransferase</keyword>
<organism evidence="6 7">
    <name type="scientific">Burkholderia gladioli</name>
    <name type="common">Pseudomonas marginata</name>
    <name type="synonym">Phytomonas marginata</name>
    <dbReference type="NCBI Taxonomy" id="28095"/>
    <lineage>
        <taxon>Bacteria</taxon>
        <taxon>Pseudomonadati</taxon>
        <taxon>Pseudomonadota</taxon>
        <taxon>Betaproteobacteria</taxon>
        <taxon>Burkholderiales</taxon>
        <taxon>Burkholderiaceae</taxon>
        <taxon>Burkholderia</taxon>
    </lineage>
</organism>
<name>A0A2A7SH33_BURGA</name>
<evidence type="ECO:0000259" key="5">
    <source>
        <dbReference type="Pfam" id="PF00535"/>
    </source>
</evidence>
<proteinExistence type="inferred from homology"/>
<dbReference type="PANTHER" id="PTHR43179">
    <property type="entry name" value="RHAMNOSYLTRANSFERASE WBBL"/>
    <property type="match status" value="1"/>
</dbReference>
<comment type="similarity">
    <text evidence="1">Belongs to the glycosyltransferase 2 family.</text>
</comment>
<dbReference type="RefSeq" id="WP_096751452.1">
    <property type="nucleotide sequence ID" value="NZ_CADEPO010000003.1"/>
</dbReference>
<sequence>MSGAAAAAAPRVSVVVPSFRRPPMLARCLEALCAQDLPPASYEIVVVDDDDAGSALDTVDDCRERHADGPPIRYCLAAGTQGPAAARNLGWRTALAPLIAFTDDDTLPAPDWLRAGLDTMAAHPFAAAAAGRIEVPLGPRPTDYERDAGGLAHAEFATANCFVRRAALERIGGFDEAFTRAWREDADLMFRLREQAGPIVAASEATVLHPVRPARWGVSLGQQSKVYFDALLFKKHRHAYRRHIRPTPPWNYYAAVAALLAALVCALAGAPWAALGCAVVWAAVTAQFCARRLRGAALTPAHVAEMVVTSILIPPVSLYWRLRGAIHFKVPFV</sequence>
<dbReference type="EMBL" id="PDDY01000001">
    <property type="protein sequence ID" value="PEH42977.1"/>
    <property type="molecule type" value="Genomic_DNA"/>
</dbReference>
<feature type="domain" description="Glycosyltransferase 2-like" evidence="5">
    <location>
        <begin position="13"/>
        <end position="143"/>
    </location>
</feature>
<evidence type="ECO:0000256" key="4">
    <source>
        <dbReference type="SAM" id="Phobius"/>
    </source>
</evidence>
<accession>A0A2A7SH33</accession>
<dbReference type="Gene3D" id="3.90.550.10">
    <property type="entry name" value="Spore Coat Polysaccharide Biosynthesis Protein SpsA, Chain A"/>
    <property type="match status" value="1"/>
</dbReference>
<dbReference type="PANTHER" id="PTHR43179:SF12">
    <property type="entry name" value="GALACTOFURANOSYLTRANSFERASE GLFT2"/>
    <property type="match status" value="1"/>
</dbReference>
<dbReference type="GO" id="GO:0016757">
    <property type="term" value="F:glycosyltransferase activity"/>
    <property type="evidence" value="ECO:0007669"/>
    <property type="project" value="UniProtKB-KW"/>
</dbReference>